<dbReference type="SUPFAM" id="SSF47781">
    <property type="entry name" value="RuvA domain 2-like"/>
    <property type="match status" value="3"/>
</dbReference>
<protein>
    <recommendedName>
        <fullName evidence="3">DNA-binding protein</fullName>
    </recommendedName>
</protein>
<dbReference type="InterPro" id="IPR051675">
    <property type="entry name" value="Endo/Exo/Phosphatase_dom_1"/>
</dbReference>
<dbReference type="PANTHER" id="PTHR21180:SF32">
    <property type="entry name" value="ENDONUCLEASE_EXONUCLEASE_PHOSPHATASE FAMILY DOMAIN-CONTAINING PROTEIN 1"/>
    <property type="match status" value="1"/>
</dbReference>
<dbReference type="GO" id="GO:0015628">
    <property type="term" value="P:protein secretion by the type II secretion system"/>
    <property type="evidence" value="ECO:0007669"/>
    <property type="project" value="TreeGrafter"/>
</dbReference>
<evidence type="ECO:0008006" key="3">
    <source>
        <dbReference type="Google" id="ProtNLM"/>
    </source>
</evidence>
<proteinExistence type="predicted"/>
<dbReference type="Proteomes" id="UP000036951">
    <property type="component" value="Unassembled WGS sequence"/>
</dbReference>
<dbReference type="Pfam" id="PF12836">
    <property type="entry name" value="HHH_3"/>
    <property type="match status" value="3"/>
</dbReference>
<evidence type="ECO:0000313" key="2">
    <source>
        <dbReference type="Proteomes" id="UP000036951"/>
    </source>
</evidence>
<dbReference type="GO" id="GO:0015627">
    <property type="term" value="C:type II protein secretion system complex"/>
    <property type="evidence" value="ECO:0007669"/>
    <property type="project" value="TreeGrafter"/>
</dbReference>
<dbReference type="Gene3D" id="1.10.150.280">
    <property type="entry name" value="AF1531-like domain"/>
    <property type="match status" value="2"/>
</dbReference>
<sequence>MRGFFYLNRTDRRVVVAVLLVAVAAAGLLLCAGYGAGESPEGVAGDAPAVVSGGRKGSVCQKDGYAEYTGGRRTELSYFDPNTADSTQLLRLGLAPWQVRNIYKYRAKGGIYRTKADFARLYGLTAQKFKELEPYIRIEGDYRPASEVYGGSTADLTIRDTTRHPVKIKPGEHIVLNTADTSQLKRVPGIGSGFARAIVSYGRRLGGYVSVEQLREIDNFPESAIAYFVVKHPVVSRLNLNRLPLSSLRRHPYIGFYQAKTIIEYRRLHGRINSLDDLKLCKDFTPEAIERLRPYVEF</sequence>
<gene>
    <name evidence="1" type="ORF">ACU52_08005</name>
</gene>
<accession>A0A8E1QYV2</accession>
<organism evidence="1 2">
    <name type="scientific">Xylanibacter rarus</name>
    <dbReference type="NCBI Taxonomy" id="1676614"/>
    <lineage>
        <taxon>Bacteria</taxon>
        <taxon>Pseudomonadati</taxon>
        <taxon>Bacteroidota</taxon>
        <taxon>Bacteroidia</taxon>
        <taxon>Bacteroidales</taxon>
        <taxon>Prevotellaceae</taxon>
        <taxon>Xylanibacter</taxon>
    </lineage>
</organism>
<reference evidence="1 2" key="1">
    <citation type="submission" date="2015-06" db="EMBL/GenBank/DDBJ databases">
        <title>Prevotella sp. 109, sp. nov., a novel member of the family Prevotellaceae isolated from human faeces.</title>
        <authorList>
            <person name="Shkoporov A.N."/>
            <person name="Chaplin A.V."/>
            <person name="Kafarskaia L.I."/>
            <person name="Efimov B.A."/>
        </authorList>
    </citation>
    <scope>NUCLEOTIDE SEQUENCE [LARGE SCALE GENOMIC DNA]</scope>
    <source>
        <strain evidence="1 2">109</strain>
    </source>
</reference>
<dbReference type="InterPro" id="IPR010994">
    <property type="entry name" value="RuvA_2-like"/>
</dbReference>
<dbReference type="EMBL" id="LFQU01000013">
    <property type="protein sequence ID" value="KOO68454.1"/>
    <property type="molecule type" value="Genomic_DNA"/>
</dbReference>
<dbReference type="PANTHER" id="PTHR21180">
    <property type="entry name" value="ENDONUCLEASE/EXONUCLEASE/PHOSPHATASE FAMILY DOMAIN-CONTAINING PROTEIN 1"/>
    <property type="match status" value="1"/>
</dbReference>
<dbReference type="AlphaFoldDB" id="A0A8E1QYV2"/>
<keyword evidence="2" id="KW-1185">Reference proteome</keyword>
<dbReference type="RefSeq" id="WP_053398415.1">
    <property type="nucleotide sequence ID" value="NZ_LFQU01000013.1"/>
</dbReference>
<dbReference type="OrthoDB" id="981124at2"/>
<comment type="caution">
    <text evidence="1">The sequence shown here is derived from an EMBL/GenBank/DDBJ whole genome shotgun (WGS) entry which is preliminary data.</text>
</comment>
<name>A0A8E1QYV2_9BACT</name>
<evidence type="ECO:0000313" key="1">
    <source>
        <dbReference type="EMBL" id="KOO68454.1"/>
    </source>
</evidence>